<dbReference type="PANTHER" id="PTHR47253:SF4">
    <property type="entry name" value="ISOCHORISMATE SYNTHASE 2, CHLOROPLASTIC"/>
    <property type="match status" value="1"/>
</dbReference>
<sequence>MNGCEGDLSVPVGTIETRTLPPVLTLAVATDRLSSAISELKSDLPPASSGIIRLQVPIQQQIEAIDCFMLKINLFRGFYSPVDVKRTVLISLSTTPMEMTVHLVQLAVVLLASPASVLPFIFDVFALSHSPIGGPSKESSAITSRTHRSSTSRTLPQLSERNNLVPFPTMAQLASNTAPSALQFITVRLSDKEAIPPLRDKIGWCIASKSSSVKDHISCRILCLNGQEIVLSGSINDWKSSSHPVKSMLNSWEQAFLCGKCRKCALQTMSVLELLYEMTEVKHTVEFLSKTTLLQLIST</sequence>
<dbReference type="GO" id="GO:0009536">
    <property type="term" value="C:plastid"/>
    <property type="evidence" value="ECO:0007669"/>
    <property type="project" value="TreeGrafter"/>
</dbReference>
<reference evidence="2" key="1">
    <citation type="submission" date="2023-05" db="EMBL/GenBank/DDBJ databases">
        <title>Nepenthes gracilis genome sequencing.</title>
        <authorList>
            <person name="Fukushima K."/>
        </authorList>
    </citation>
    <scope>NUCLEOTIDE SEQUENCE</scope>
    <source>
        <strain evidence="2">SING2019-196</strain>
    </source>
</reference>
<protein>
    <submittedName>
        <fullName evidence="2">Uncharacterized protein</fullName>
    </submittedName>
</protein>
<comment type="caution">
    <text evidence="2">The sequence shown here is derived from an EMBL/GenBank/DDBJ whole genome shotgun (WGS) entry which is preliminary data.</text>
</comment>
<feature type="region of interest" description="Disordered" evidence="1">
    <location>
        <begin position="133"/>
        <end position="155"/>
    </location>
</feature>
<accession>A0AAD3SAF4</accession>
<evidence type="ECO:0000313" key="2">
    <source>
        <dbReference type="EMBL" id="GMH07044.1"/>
    </source>
</evidence>
<keyword evidence="3" id="KW-1185">Reference proteome</keyword>
<dbReference type="GO" id="GO:0008909">
    <property type="term" value="F:isochorismate synthase activity"/>
    <property type="evidence" value="ECO:0007669"/>
    <property type="project" value="InterPro"/>
</dbReference>
<dbReference type="PANTHER" id="PTHR47253">
    <property type="match status" value="1"/>
</dbReference>
<gene>
    <name evidence="2" type="ORF">Nepgr_008884</name>
</gene>
<proteinExistence type="predicted"/>
<evidence type="ECO:0000256" key="1">
    <source>
        <dbReference type="SAM" id="MobiDB-lite"/>
    </source>
</evidence>
<organism evidence="2 3">
    <name type="scientific">Nepenthes gracilis</name>
    <name type="common">Slender pitcher plant</name>
    <dbReference type="NCBI Taxonomy" id="150966"/>
    <lineage>
        <taxon>Eukaryota</taxon>
        <taxon>Viridiplantae</taxon>
        <taxon>Streptophyta</taxon>
        <taxon>Embryophyta</taxon>
        <taxon>Tracheophyta</taxon>
        <taxon>Spermatophyta</taxon>
        <taxon>Magnoliopsida</taxon>
        <taxon>eudicotyledons</taxon>
        <taxon>Gunneridae</taxon>
        <taxon>Pentapetalae</taxon>
        <taxon>Caryophyllales</taxon>
        <taxon>Nepenthaceae</taxon>
        <taxon>Nepenthes</taxon>
    </lineage>
</organism>
<dbReference type="InterPro" id="IPR044250">
    <property type="entry name" value="MenF-like"/>
</dbReference>
<dbReference type="EMBL" id="BSYO01000007">
    <property type="protein sequence ID" value="GMH07044.1"/>
    <property type="molecule type" value="Genomic_DNA"/>
</dbReference>
<evidence type="ECO:0000313" key="3">
    <source>
        <dbReference type="Proteomes" id="UP001279734"/>
    </source>
</evidence>
<dbReference type="GO" id="GO:0042372">
    <property type="term" value="P:phylloquinone biosynthetic process"/>
    <property type="evidence" value="ECO:0007669"/>
    <property type="project" value="TreeGrafter"/>
</dbReference>
<dbReference type="Proteomes" id="UP001279734">
    <property type="component" value="Unassembled WGS sequence"/>
</dbReference>
<name>A0AAD3SAF4_NEPGR</name>
<dbReference type="AlphaFoldDB" id="A0AAD3SAF4"/>